<accession>A0A9Q3H278</accession>
<feature type="compositionally biased region" description="Low complexity" evidence="1">
    <location>
        <begin position="29"/>
        <end position="39"/>
    </location>
</feature>
<proteinExistence type="predicted"/>
<dbReference type="Proteomes" id="UP000765509">
    <property type="component" value="Unassembled WGS sequence"/>
</dbReference>
<name>A0A9Q3H278_9BASI</name>
<organism evidence="2 3">
    <name type="scientific">Austropuccinia psidii MF-1</name>
    <dbReference type="NCBI Taxonomy" id="1389203"/>
    <lineage>
        <taxon>Eukaryota</taxon>
        <taxon>Fungi</taxon>
        <taxon>Dikarya</taxon>
        <taxon>Basidiomycota</taxon>
        <taxon>Pucciniomycotina</taxon>
        <taxon>Pucciniomycetes</taxon>
        <taxon>Pucciniales</taxon>
        <taxon>Sphaerophragmiaceae</taxon>
        <taxon>Austropuccinia</taxon>
    </lineage>
</organism>
<feature type="compositionally biased region" description="Low complexity" evidence="1">
    <location>
        <begin position="283"/>
        <end position="296"/>
    </location>
</feature>
<feature type="compositionally biased region" description="Polar residues" evidence="1">
    <location>
        <begin position="47"/>
        <end position="58"/>
    </location>
</feature>
<evidence type="ECO:0000313" key="3">
    <source>
        <dbReference type="Proteomes" id="UP000765509"/>
    </source>
</evidence>
<sequence>MEGEAPSRKEGRGPRRSSEDDEEEEADGTEGAPAPVGVPKGTGGPTLAQSDQPVSHQSEPSLLAIIHQMTQTMANLHTASSSESSRPPAFKTPSMMAPECFDGTQPFKVKSFIWSCQLIFHNDPANSSQDRKKVLYATSFLIGRAAKCIELHLSNLTNQDPGYLLNSWKLFESQLFTLSGDPNEVRKVGAELDSLRMKEGWNVYLYISYFRGLVSRIGDWCERALIYHFSRGLASRILDQLASHPSSIDSLQDLMDITLELDTRYHEKQKEKNHHQEKKPEASKSNYSHPQNSSSSSHKKKKNV</sequence>
<feature type="region of interest" description="Disordered" evidence="1">
    <location>
        <begin position="1"/>
        <end position="58"/>
    </location>
</feature>
<dbReference type="OrthoDB" id="2447685at2759"/>
<evidence type="ECO:0000313" key="2">
    <source>
        <dbReference type="EMBL" id="MBW0488307.1"/>
    </source>
</evidence>
<comment type="caution">
    <text evidence="2">The sequence shown here is derived from an EMBL/GenBank/DDBJ whole genome shotgun (WGS) entry which is preliminary data.</text>
</comment>
<feature type="compositionally biased region" description="Acidic residues" evidence="1">
    <location>
        <begin position="19"/>
        <end position="28"/>
    </location>
</feature>
<dbReference type="EMBL" id="AVOT02009543">
    <property type="protein sequence ID" value="MBW0488307.1"/>
    <property type="molecule type" value="Genomic_DNA"/>
</dbReference>
<feature type="compositionally biased region" description="Basic and acidic residues" evidence="1">
    <location>
        <begin position="1"/>
        <end position="18"/>
    </location>
</feature>
<feature type="region of interest" description="Disordered" evidence="1">
    <location>
        <begin position="265"/>
        <end position="304"/>
    </location>
</feature>
<evidence type="ECO:0000256" key="1">
    <source>
        <dbReference type="SAM" id="MobiDB-lite"/>
    </source>
</evidence>
<gene>
    <name evidence="2" type="ORF">O181_028022</name>
</gene>
<dbReference type="AlphaFoldDB" id="A0A9Q3H278"/>
<reference evidence="2" key="1">
    <citation type="submission" date="2021-03" db="EMBL/GenBank/DDBJ databases">
        <title>Draft genome sequence of rust myrtle Austropuccinia psidii MF-1, a brazilian biotype.</title>
        <authorList>
            <person name="Quecine M.C."/>
            <person name="Pachon D.M.R."/>
            <person name="Bonatelli M.L."/>
            <person name="Correr F.H."/>
            <person name="Franceschini L.M."/>
            <person name="Leite T.F."/>
            <person name="Margarido G.R.A."/>
            <person name="Almeida C.A."/>
            <person name="Ferrarezi J.A."/>
            <person name="Labate C.A."/>
        </authorList>
    </citation>
    <scope>NUCLEOTIDE SEQUENCE</scope>
    <source>
        <strain evidence="2">MF-1</strain>
    </source>
</reference>
<keyword evidence="3" id="KW-1185">Reference proteome</keyword>
<protein>
    <submittedName>
        <fullName evidence="2">Uncharacterized protein</fullName>
    </submittedName>
</protein>